<feature type="domain" description="Major facilitator superfamily (MFS) profile" evidence="8">
    <location>
        <begin position="1"/>
        <end position="409"/>
    </location>
</feature>
<feature type="transmembrane region" description="Helical" evidence="7">
    <location>
        <begin position="135"/>
        <end position="153"/>
    </location>
</feature>
<protein>
    <submittedName>
        <fullName evidence="9">MFS transporter</fullName>
    </submittedName>
</protein>
<evidence type="ECO:0000256" key="5">
    <source>
        <dbReference type="ARBA" id="ARBA00022989"/>
    </source>
</evidence>
<feature type="transmembrane region" description="Helical" evidence="7">
    <location>
        <begin position="210"/>
        <end position="235"/>
    </location>
</feature>
<keyword evidence="2" id="KW-0813">Transport</keyword>
<dbReference type="InterPro" id="IPR020846">
    <property type="entry name" value="MFS_dom"/>
</dbReference>
<evidence type="ECO:0000256" key="7">
    <source>
        <dbReference type="SAM" id="Phobius"/>
    </source>
</evidence>
<keyword evidence="5 7" id="KW-1133">Transmembrane helix</keyword>
<evidence type="ECO:0000256" key="4">
    <source>
        <dbReference type="ARBA" id="ARBA00022692"/>
    </source>
</evidence>
<dbReference type="InterPro" id="IPR036259">
    <property type="entry name" value="MFS_trans_sf"/>
</dbReference>
<feature type="transmembrane region" description="Helical" evidence="7">
    <location>
        <begin position="306"/>
        <end position="333"/>
    </location>
</feature>
<accession>A0AAJ4NFY6</accession>
<dbReference type="Pfam" id="PF03825">
    <property type="entry name" value="Nuc_H_symport"/>
    <property type="match status" value="1"/>
</dbReference>
<feature type="transmembrane region" description="Helical" evidence="7">
    <location>
        <begin position="94"/>
        <end position="123"/>
    </location>
</feature>
<organism evidence="9 10">
    <name type="scientific">Providencia rettgeri</name>
    <dbReference type="NCBI Taxonomy" id="587"/>
    <lineage>
        <taxon>Bacteria</taxon>
        <taxon>Pseudomonadati</taxon>
        <taxon>Pseudomonadota</taxon>
        <taxon>Gammaproteobacteria</taxon>
        <taxon>Enterobacterales</taxon>
        <taxon>Morganellaceae</taxon>
        <taxon>Providencia</taxon>
    </lineage>
</organism>
<feature type="transmembrane region" description="Helical" evidence="7">
    <location>
        <begin position="381"/>
        <end position="404"/>
    </location>
</feature>
<dbReference type="SUPFAM" id="SSF103473">
    <property type="entry name" value="MFS general substrate transporter"/>
    <property type="match status" value="1"/>
</dbReference>
<dbReference type="PROSITE" id="PS50850">
    <property type="entry name" value="MFS"/>
    <property type="match status" value="1"/>
</dbReference>
<dbReference type="GO" id="GO:0015212">
    <property type="term" value="F:cytidine transmembrane transporter activity"/>
    <property type="evidence" value="ECO:0007669"/>
    <property type="project" value="TreeGrafter"/>
</dbReference>
<feature type="transmembrane region" description="Helical" evidence="7">
    <location>
        <begin position="70"/>
        <end position="88"/>
    </location>
</feature>
<evidence type="ECO:0000313" key="9">
    <source>
        <dbReference type="EMBL" id="QWQ18978.2"/>
    </source>
</evidence>
<evidence type="ECO:0000313" key="10">
    <source>
        <dbReference type="Proteomes" id="UP000682358"/>
    </source>
</evidence>
<reference evidence="9" key="1">
    <citation type="submission" date="2021-06" db="EMBL/GenBank/DDBJ databases">
        <title>Emergence of genetically related NDM-1-producing Providencia rettgeri strains in Argentina.</title>
        <authorList>
            <person name="Pasteran F."/>
            <person name="Meo A."/>
            <person name="Gomez S."/>
            <person name="Derdoy L."/>
            <person name="Albronoz E."/>
            <person name="Faccone D."/>
            <person name="Guerriero L."/>
            <person name="Archuby D."/>
            <person name="Tarzia A."/>
            <person name="Lopez M."/>
            <person name="Corso A."/>
        </authorList>
    </citation>
    <scope>NUCLEOTIDE SEQUENCE</scope>
    <source>
        <strain evidence="9">PreM15628</strain>
    </source>
</reference>
<feature type="transmembrane region" description="Helical" evidence="7">
    <location>
        <begin position="159"/>
        <end position="180"/>
    </location>
</feature>
<keyword evidence="3" id="KW-1003">Cell membrane</keyword>
<comment type="subcellular location">
    <subcellularLocation>
        <location evidence="1">Cell membrane</location>
        <topology evidence="1">Multi-pass membrane protein</topology>
    </subcellularLocation>
</comment>
<dbReference type="GO" id="GO:0015213">
    <property type="term" value="F:uridine transmembrane transporter activity"/>
    <property type="evidence" value="ECO:0007669"/>
    <property type="project" value="TreeGrafter"/>
</dbReference>
<dbReference type="EMBL" id="CP076405">
    <property type="protein sequence ID" value="QWQ18978.2"/>
    <property type="molecule type" value="Genomic_DNA"/>
</dbReference>
<dbReference type="Proteomes" id="UP000682358">
    <property type="component" value="Chromosome"/>
</dbReference>
<dbReference type="InterPro" id="IPR004740">
    <property type="entry name" value="Nuc_H_symport"/>
</dbReference>
<gene>
    <name evidence="9" type="ORF">KOF27_09875</name>
</gene>
<keyword evidence="4 7" id="KW-0812">Transmembrane</keyword>
<evidence type="ECO:0000256" key="1">
    <source>
        <dbReference type="ARBA" id="ARBA00004651"/>
    </source>
</evidence>
<feature type="transmembrane region" description="Helical" evidence="7">
    <location>
        <begin position="282"/>
        <end position="300"/>
    </location>
</feature>
<dbReference type="GO" id="GO:0005886">
    <property type="term" value="C:plasma membrane"/>
    <property type="evidence" value="ECO:0007669"/>
    <property type="project" value="UniProtKB-SubCell"/>
</dbReference>
<proteinExistence type="predicted"/>
<dbReference type="Gene3D" id="1.20.1250.20">
    <property type="entry name" value="MFS general substrate transporter like domains"/>
    <property type="match status" value="2"/>
</dbReference>
<dbReference type="AlphaFoldDB" id="A0AAJ4NFY6"/>
<evidence type="ECO:0000256" key="6">
    <source>
        <dbReference type="ARBA" id="ARBA00023136"/>
    </source>
</evidence>
<feature type="transmembrane region" description="Helical" evidence="7">
    <location>
        <begin position="345"/>
        <end position="369"/>
    </location>
</feature>
<dbReference type="PANTHER" id="PTHR23522">
    <property type="entry name" value="BLL5896 PROTEIN"/>
    <property type="match status" value="1"/>
</dbReference>
<feature type="transmembrane region" description="Helical" evidence="7">
    <location>
        <begin position="255"/>
        <end position="275"/>
    </location>
</feature>
<evidence type="ECO:0000256" key="2">
    <source>
        <dbReference type="ARBA" id="ARBA00022448"/>
    </source>
</evidence>
<sequence>MNIITRLKFVSFLQFFIWGSWLVTFASYLFNTLHFKGGEIGLIFSTLGISALCSPIIIGFIADKIDNRKLVYTTSHIISAVFLIVMAHSDSITLLFIVTLVHLMFYMPTISVCNSIVFEMLSAEKLDSDVYFPKIRVYGTLGFIVAMWTISLLKLEMSFYQLYIGAIASIVLSIFSIFFISTQSCKIERKEEKPSFSCQNIIFLFKKGRVAVFLFFAMLLGSVLQITNTFGVPFLQDMALMPEARGSVFSEYPTIFLSISQFSEIIFILLLPLLLKKFKIEAILFMSMIAWILRLGLFAYGDFTVIGTIALFLSMVVYGCAFDFFNIAGALFLEKEIAPEFRSTAQGVFTTLVNGFGTFLGAVLCGWIIELNTVNGVVDWKTFWMIFTGYTASFTLLYVIYLFYPKNSQPKTAIQWLVFPLFMSHIYRIRGLYYFKCVILK</sequence>
<evidence type="ECO:0000259" key="8">
    <source>
        <dbReference type="PROSITE" id="PS50850"/>
    </source>
</evidence>
<feature type="transmembrane region" description="Helical" evidence="7">
    <location>
        <begin position="12"/>
        <end position="30"/>
    </location>
</feature>
<evidence type="ECO:0000256" key="3">
    <source>
        <dbReference type="ARBA" id="ARBA00022475"/>
    </source>
</evidence>
<keyword evidence="6 7" id="KW-0472">Membrane</keyword>
<feature type="transmembrane region" description="Helical" evidence="7">
    <location>
        <begin position="42"/>
        <end position="63"/>
    </location>
</feature>
<name>A0AAJ4NFY6_PRORE</name>
<dbReference type="PANTHER" id="PTHR23522:SF4">
    <property type="entry name" value="NUCLEOSIDE PERMEASE NUPG-RELATED"/>
    <property type="match status" value="1"/>
</dbReference>